<evidence type="ECO:0000313" key="2">
    <source>
        <dbReference type="Proteomes" id="UP000887574"/>
    </source>
</evidence>
<keyword evidence="1" id="KW-0472">Membrane</keyword>
<accession>A0A915D9Y4</accession>
<protein>
    <submittedName>
        <fullName evidence="3">Uncharacterized protein</fullName>
    </submittedName>
</protein>
<evidence type="ECO:0000313" key="3">
    <source>
        <dbReference type="WBParaSite" id="jg16966"/>
    </source>
</evidence>
<proteinExistence type="predicted"/>
<sequence>MYYLHGLKNSDRLSFLYYMEIVNSCETQLCTLIKYKGYPHVLFKTAFSILNFAGCCYFLYVVHAKKFYNIKNIIVKYTVIAELLFNVFPGNASLFSNYMFGINPGTYVGPWLVTLTIADIACCSAIYSHIFLKNAVLPTNNIVSDQTIVVVASEYL</sequence>
<name>A0A915D9Y4_9BILA</name>
<keyword evidence="1" id="KW-0812">Transmembrane</keyword>
<dbReference type="WBParaSite" id="jg16966">
    <property type="protein sequence ID" value="jg16966"/>
    <property type="gene ID" value="jg16966"/>
</dbReference>
<dbReference type="AlphaFoldDB" id="A0A915D9Y4"/>
<evidence type="ECO:0000256" key="1">
    <source>
        <dbReference type="SAM" id="Phobius"/>
    </source>
</evidence>
<dbReference type="Proteomes" id="UP000887574">
    <property type="component" value="Unplaced"/>
</dbReference>
<feature type="transmembrane region" description="Helical" evidence="1">
    <location>
        <begin position="41"/>
        <end position="62"/>
    </location>
</feature>
<keyword evidence="1" id="KW-1133">Transmembrane helix</keyword>
<keyword evidence="2" id="KW-1185">Reference proteome</keyword>
<feature type="transmembrane region" description="Helical" evidence="1">
    <location>
        <begin position="107"/>
        <end position="127"/>
    </location>
</feature>
<reference evidence="3" key="1">
    <citation type="submission" date="2022-11" db="UniProtKB">
        <authorList>
            <consortium name="WormBaseParasite"/>
        </authorList>
    </citation>
    <scope>IDENTIFICATION</scope>
</reference>
<organism evidence="2 3">
    <name type="scientific">Ditylenchus dipsaci</name>
    <dbReference type="NCBI Taxonomy" id="166011"/>
    <lineage>
        <taxon>Eukaryota</taxon>
        <taxon>Metazoa</taxon>
        <taxon>Ecdysozoa</taxon>
        <taxon>Nematoda</taxon>
        <taxon>Chromadorea</taxon>
        <taxon>Rhabditida</taxon>
        <taxon>Tylenchina</taxon>
        <taxon>Tylenchomorpha</taxon>
        <taxon>Sphaerularioidea</taxon>
        <taxon>Anguinidae</taxon>
        <taxon>Anguininae</taxon>
        <taxon>Ditylenchus</taxon>
    </lineage>
</organism>
<feature type="transmembrane region" description="Helical" evidence="1">
    <location>
        <begin position="74"/>
        <end position="95"/>
    </location>
</feature>